<dbReference type="OrthoDB" id="27442at2"/>
<dbReference type="InterPro" id="IPR000182">
    <property type="entry name" value="GNAT_dom"/>
</dbReference>
<organism evidence="4 5">
    <name type="scientific">Salinimonas iocasae</name>
    <dbReference type="NCBI Taxonomy" id="2572577"/>
    <lineage>
        <taxon>Bacteria</taxon>
        <taxon>Pseudomonadati</taxon>
        <taxon>Pseudomonadota</taxon>
        <taxon>Gammaproteobacteria</taxon>
        <taxon>Alteromonadales</taxon>
        <taxon>Alteromonadaceae</taxon>
        <taxon>Alteromonas/Salinimonas group</taxon>
        <taxon>Salinimonas</taxon>
    </lineage>
</organism>
<dbReference type="InterPro" id="IPR016181">
    <property type="entry name" value="Acyl_CoA_acyltransferase"/>
</dbReference>
<dbReference type="Pfam" id="PF00583">
    <property type="entry name" value="Acetyltransf_1"/>
    <property type="match status" value="1"/>
</dbReference>
<dbReference type="PROSITE" id="PS51186">
    <property type="entry name" value="GNAT"/>
    <property type="match status" value="1"/>
</dbReference>
<keyword evidence="1 4" id="KW-0808">Transferase</keyword>
<evidence type="ECO:0000313" key="5">
    <source>
        <dbReference type="Proteomes" id="UP000304912"/>
    </source>
</evidence>
<dbReference type="Gene3D" id="3.90.70.10">
    <property type="entry name" value="Cysteine proteinases"/>
    <property type="match status" value="1"/>
</dbReference>
<dbReference type="Gene3D" id="3.40.630.30">
    <property type="match status" value="1"/>
</dbReference>
<sequence>MSDHAVSVSKVTDADIDALWQLEQRCFTSDRLSKRRMRFYMSAPHAEFVLARAGGPVLGYALLLCRRGTLLTRLYSIAVDPDARGLGIAGHLIDELERRALLRGKPFMRLEVAVNNQAAIALYEKRGFHQFGIYNHYYEDESDALRMQKALRMPAGHSKHALYPWYQQSTAFTCGPAALMMAMTSINSNSEMSVHEELSIWREATTIYMTSGHGGSHPLGLALSAHHRGFRTDVWINQPLPLFTDGVRSEHKKQVIELVENDFAEQAQKAGVISRQFQWQFNDIEAALAKDSAVVCLISTYAFDKRKAPHWVVITSVDDHCVYIHDPDPGEEEHVEFQHIPLSRDDFLRLATYGKRKIRTAVIISPAA</sequence>
<dbReference type="PANTHER" id="PTHR43877:SF2">
    <property type="entry name" value="AMINOALKYLPHOSPHONATE N-ACETYLTRANSFERASE-RELATED"/>
    <property type="match status" value="1"/>
</dbReference>
<feature type="domain" description="N-acetyltransferase" evidence="3">
    <location>
        <begin position="6"/>
        <end position="152"/>
    </location>
</feature>
<keyword evidence="2" id="KW-0012">Acyltransferase</keyword>
<protein>
    <submittedName>
        <fullName evidence="4">GNAT family N-acetyltransferase</fullName>
    </submittedName>
</protein>
<dbReference type="PANTHER" id="PTHR43877">
    <property type="entry name" value="AMINOALKYLPHOSPHONATE N-ACETYLTRANSFERASE-RELATED-RELATED"/>
    <property type="match status" value="1"/>
</dbReference>
<dbReference type="Proteomes" id="UP000304912">
    <property type="component" value="Chromosome"/>
</dbReference>
<dbReference type="CDD" id="cd04301">
    <property type="entry name" value="NAT_SF"/>
    <property type="match status" value="1"/>
</dbReference>
<reference evidence="4 5" key="1">
    <citation type="submission" date="2019-04" db="EMBL/GenBank/DDBJ databases">
        <title>Salinimonas iocasae sp. nov., a halophilic bacterium isolated from the outer tube casing of tubeworms in Okinawa Trough.</title>
        <authorList>
            <person name="Zhang H."/>
            <person name="Wang H."/>
            <person name="Li C."/>
        </authorList>
    </citation>
    <scope>NUCLEOTIDE SEQUENCE [LARGE SCALE GENOMIC DNA]</scope>
    <source>
        <strain evidence="4 5">KX18D6</strain>
    </source>
</reference>
<dbReference type="AlphaFoldDB" id="A0A5B7YI84"/>
<dbReference type="SUPFAM" id="SSF55729">
    <property type="entry name" value="Acyl-CoA N-acyltransferases (Nat)"/>
    <property type="match status" value="1"/>
</dbReference>
<dbReference type="InterPro" id="IPR050832">
    <property type="entry name" value="Bact_Acetyltransf"/>
</dbReference>
<evidence type="ECO:0000259" key="3">
    <source>
        <dbReference type="PROSITE" id="PS51186"/>
    </source>
</evidence>
<name>A0A5B7YI84_9ALTE</name>
<dbReference type="GO" id="GO:0016747">
    <property type="term" value="F:acyltransferase activity, transferring groups other than amino-acyl groups"/>
    <property type="evidence" value="ECO:0007669"/>
    <property type="project" value="InterPro"/>
</dbReference>
<gene>
    <name evidence="4" type="ORF">FBQ74_11395</name>
</gene>
<dbReference type="Pfam" id="PF11814">
    <property type="entry name" value="DUF3335"/>
    <property type="match status" value="1"/>
</dbReference>
<dbReference type="EMBL" id="CP039852">
    <property type="protein sequence ID" value="QCZ95218.1"/>
    <property type="molecule type" value="Genomic_DNA"/>
</dbReference>
<evidence type="ECO:0000256" key="1">
    <source>
        <dbReference type="ARBA" id="ARBA00022679"/>
    </source>
</evidence>
<dbReference type="KEGG" id="salk:FBQ74_11395"/>
<keyword evidence="5" id="KW-1185">Reference proteome</keyword>
<proteinExistence type="predicted"/>
<dbReference type="InterPro" id="IPR021770">
    <property type="entry name" value="DUF3335"/>
</dbReference>
<evidence type="ECO:0000313" key="4">
    <source>
        <dbReference type="EMBL" id="QCZ95218.1"/>
    </source>
</evidence>
<evidence type="ECO:0000256" key="2">
    <source>
        <dbReference type="ARBA" id="ARBA00023315"/>
    </source>
</evidence>
<accession>A0A5B7YI84</accession>